<accession>C2CFY8</accession>
<dbReference type="AlphaFoldDB" id="C2CFY8"/>
<dbReference type="Proteomes" id="UP000003744">
    <property type="component" value="Unassembled WGS sequence"/>
</dbReference>
<evidence type="ECO:0000313" key="2">
    <source>
        <dbReference type="Proteomes" id="UP000003744"/>
    </source>
</evidence>
<dbReference type="HOGENOM" id="CLU_1892652_0_0_9"/>
<proteinExistence type="predicted"/>
<dbReference type="EMBL" id="ACGC01000014">
    <property type="protein sequence ID" value="EEI83516.1"/>
    <property type="molecule type" value="Genomic_DNA"/>
</dbReference>
<dbReference type="RefSeq" id="WP_004836099.1">
    <property type="nucleotide sequence ID" value="NZ_GG666295.1"/>
</dbReference>
<evidence type="ECO:0000313" key="1">
    <source>
        <dbReference type="EMBL" id="EEI83516.1"/>
    </source>
</evidence>
<reference evidence="1 2" key="1">
    <citation type="submission" date="2009-01" db="EMBL/GenBank/DDBJ databases">
        <authorList>
            <person name="Qin X."/>
            <person name="Bachman B."/>
            <person name="Battles P."/>
            <person name="Bell A."/>
            <person name="Bess C."/>
            <person name="Bickham C."/>
            <person name="Chaboub L."/>
            <person name="Chen D."/>
            <person name="Coyle M."/>
            <person name="Deiros D.R."/>
            <person name="Dinh H."/>
            <person name="Forbes L."/>
            <person name="Fowler G."/>
            <person name="Francisco L."/>
            <person name="Fu Q."/>
            <person name="Gubbala S."/>
            <person name="Hale W."/>
            <person name="Han Y."/>
            <person name="Hemphill L."/>
            <person name="Highlander S.K."/>
            <person name="Hirani K."/>
            <person name="Hogues M."/>
            <person name="Jackson L."/>
            <person name="Jakkamsetti A."/>
            <person name="Javaid M."/>
            <person name="Jiang H."/>
            <person name="Korchina V."/>
            <person name="Kovar C."/>
            <person name="Lara F."/>
            <person name="Lee S."/>
            <person name="Mata R."/>
            <person name="Mathew T."/>
            <person name="Moen C."/>
            <person name="Morales K."/>
            <person name="Munidasa M."/>
            <person name="Nazareth L."/>
            <person name="Ngo R."/>
            <person name="Nguyen L."/>
            <person name="Okwuonu G."/>
            <person name="Ongeri F."/>
            <person name="Patil S."/>
            <person name="Petrosino J."/>
            <person name="Pham C."/>
            <person name="Pham P."/>
            <person name="Pu L.-L."/>
            <person name="Puazo M."/>
            <person name="Raj R."/>
            <person name="Reid J."/>
            <person name="Rouhana J."/>
            <person name="Saada N."/>
            <person name="Shang Y."/>
            <person name="Simmons D."/>
            <person name="Thornton R."/>
            <person name="Warren J."/>
            <person name="Weissenberger G."/>
            <person name="Zhang J."/>
            <person name="Zhang L."/>
            <person name="Zhou C."/>
            <person name="Zhu D."/>
            <person name="Muzny D."/>
            <person name="Worley K."/>
            <person name="Gibbs R."/>
        </authorList>
    </citation>
    <scope>NUCLEOTIDE SEQUENCE [LARGE SCALE GENOMIC DNA]</scope>
    <source>
        <strain evidence="1 2">ATCC 35098</strain>
    </source>
</reference>
<protein>
    <submittedName>
        <fullName evidence="1">Uncharacterized protein</fullName>
    </submittedName>
</protein>
<sequence>MIYKVLKSELFIAETKLLGKYQLWENKALHPTHICHSKAFGTKEDIEYATSNHFWCGFNVENHELRIECSSYGGMCGFEFTKDTLKEEGLSKIDRDCIEYTFKFINTLKEKGIICENEL</sequence>
<organism evidence="1 2">
    <name type="scientific">Anaerococcus tetradius ATCC 35098</name>
    <dbReference type="NCBI Taxonomy" id="525255"/>
    <lineage>
        <taxon>Bacteria</taxon>
        <taxon>Bacillati</taxon>
        <taxon>Bacillota</taxon>
        <taxon>Tissierellia</taxon>
        <taxon>Tissierellales</taxon>
        <taxon>Peptoniphilaceae</taxon>
        <taxon>Anaerococcus</taxon>
    </lineage>
</organism>
<comment type="caution">
    <text evidence="1">The sequence shown here is derived from an EMBL/GenBank/DDBJ whole genome shotgun (WGS) entry which is preliminary data.</text>
</comment>
<name>C2CFY8_9FIRM</name>
<gene>
    <name evidence="1" type="ORF">HMPREF0077_0398</name>
</gene>